<dbReference type="SUPFAM" id="SSF53067">
    <property type="entry name" value="Actin-like ATPase domain"/>
    <property type="match status" value="1"/>
</dbReference>
<reference evidence="5 6" key="1">
    <citation type="submission" date="2015-11" db="EMBL/GenBank/DDBJ databases">
        <title>Genomic analysis of 38 Legionella species identifies large and diverse effector repertoires.</title>
        <authorList>
            <person name="Burstein D."/>
            <person name="Amaro F."/>
            <person name="Zusman T."/>
            <person name="Lifshitz Z."/>
            <person name="Cohen O."/>
            <person name="Gilbert J.A."/>
            <person name="Pupko T."/>
            <person name="Shuman H.A."/>
            <person name="Segal G."/>
        </authorList>
    </citation>
    <scope>NUCLEOTIDE SEQUENCE [LARGE SCALE GENOMIC DNA]</scope>
    <source>
        <strain evidence="5 6">ATCC 49655</strain>
    </source>
</reference>
<dbReference type="GO" id="GO:0005829">
    <property type="term" value="C:cytosol"/>
    <property type="evidence" value="ECO:0007669"/>
    <property type="project" value="TreeGrafter"/>
</dbReference>
<dbReference type="eggNOG" id="COG0837">
    <property type="taxonomic scope" value="Bacteria"/>
</dbReference>
<dbReference type="GO" id="GO:0006096">
    <property type="term" value="P:glycolytic process"/>
    <property type="evidence" value="ECO:0007669"/>
    <property type="project" value="UniProtKB-UniRule"/>
</dbReference>
<dbReference type="NCBIfam" id="TIGR00749">
    <property type="entry name" value="glk"/>
    <property type="match status" value="1"/>
</dbReference>
<evidence type="ECO:0000256" key="1">
    <source>
        <dbReference type="ARBA" id="ARBA00022679"/>
    </source>
</evidence>
<keyword evidence="3" id="KW-0547">Nucleotide-binding</keyword>
<evidence type="ECO:0000256" key="3">
    <source>
        <dbReference type="HAMAP-Rule" id="MF_00524"/>
    </source>
</evidence>
<dbReference type="HAMAP" id="MF_00524">
    <property type="entry name" value="Glucokinase"/>
    <property type="match status" value="1"/>
</dbReference>
<dbReference type="Gene3D" id="3.30.420.40">
    <property type="match status" value="1"/>
</dbReference>
<dbReference type="PANTHER" id="PTHR47690">
    <property type="entry name" value="GLUCOKINASE"/>
    <property type="match status" value="1"/>
</dbReference>
<dbReference type="GO" id="GO:0005536">
    <property type="term" value="F:D-glucose binding"/>
    <property type="evidence" value="ECO:0007669"/>
    <property type="project" value="InterPro"/>
</dbReference>
<dbReference type="InterPro" id="IPR050201">
    <property type="entry name" value="Bacterial_glucokinase"/>
</dbReference>
<protein>
    <recommendedName>
        <fullName evidence="3">Glucokinase</fullName>
        <ecNumber evidence="3">2.7.1.2</ecNumber>
    </recommendedName>
    <alternativeName>
        <fullName evidence="3">Glucose kinase</fullName>
    </alternativeName>
</protein>
<organism evidence="5 6">
    <name type="scientific">Legionella shakespearei DSM 23087</name>
    <dbReference type="NCBI Taxonomy" id="1122169"/>
    <lineage>
        <taxon>Bacteria</taxon>
        <taxon>Pseudomonadati</taxon>
        <taxon>Pseudomonadota</taxon>
        <taxon>Gammaproteobacteria</taxon>
        <taxon>Legionellales</taxon>
        <taxon>Legionellaceae</taxon>
        <taxon>Legionella</taxon>
    </lineage>
</organism>
<keyword evidence="6" id="KW-1185">Reference proteome</keyword>
<keyword evidence="1 3" id="KW-0808">Transferase</keyword>
<sequence length="331" mass="36129">MMHDDLKHYAIVADIGGTFARFARVNLLNLHRDKIAIYTCADFASIESVFMAYQSTHALKEITQAAIAIACPVLDDCICMTNCHWQFSVKALKNNLNLSRLQVLNDFNAIAMSIPALAQDEQLQIGNGYVCTAKMKVVLGAGTGLGVASLACNQGIYTAYAGEGGHADWGAKTEQEWFIYTFLKNKYTHVSYERLLSGHGLENLYQAIAAYQQQERPALKAAEIIRLAVSQECSIARDAVSQFFASLGTYAGDLALTFGAFGGVYIAGGIVPRLLSLMPHSEFRTRFEDKGRFSDFNALIPTFVITADQPGILGAALNLKQSLIGEYDVVS</sequence>
<evidence type="ECO:0000256" key="4">
    <source>
        <dbReference type="RuleBase" id="RU004046"/>
    </source>
</evidence>
<evidence type="ECO:0000313" key="6">
    <source>
        <dbReference type="Proteomes" id="UP000054600"/>
    </source>
</evidence>
<dbReference type="CDD" id="cd24008">
    <property type="entry name" value="ASKHA_NBD_GLK"/>
    <property type="match status" value="1"/>
</dbReference>
<accession>A0A0W0Z9U1</accession>
<dbReference type="Gene3D" id="3.40.367.20">
    <property type="match status" value="1"/>
</dbReference>
<dbReference type="PANTHER" id="PTHR47690:SF1">
    <property type="entry name" value="GLUCOKINASE"/>
    <property type="match status" value="1"/>
</dbReference>
<dbReference type="AlphaFoldDB" id="A0A0W0Z9U1"/>
<dbReference type="EMBL" id="LNYW01000009">
    <property type="protein sequence ID" value="KTD65857.1"/>
    <property type="molecule type" value="Genomic_DNA"/>
</dbReference>
<dbReference type="EC" id="2.7.1.2" evidence="3"/>
<dbReference type="RefSeq" id="WP_018577074.1">
    <property type="nucleotide sequence ID" value="NZ_KB892394.1"/>
</dbReference>
<keyword evidence="3" id="KW-0067">ATP-binding</keyword>
<dbReference type="InterPro" id="IPR043129">
    <property type="entry name" value="ATPase_NBD"/>
</dbReference>
<dbReference type="STRING" id="1122169.Lsha_0218"/>
<name>A0A0W0Z9U1_9GAMM</name>
<comment type="subcellular location">
    <subcellularLocation>
        <location evidence="3">Cytoplasm</location>
    </subcellularLocation>
</comment>
<evidence type="ECO:0000256" key="2">
    <source>
        <dbReference type="ARBA" id="ARBA00022777"/>
    </source>
</evidence>
<dbReference type="GO" id="GO:0004340">
    <property type="term" value="F:glucokinase activity"/>
    <property type="evidence" value="ECO:0007669"/>
    <property type="project" value="UniProtKB-UniRule"/>
</dbReference>
<keyword evidence="3" id="KW-0963">Cytoplasm</keyword>
<proteinExistence type="inferred from homology"/>
<comment type="catalytic activity">
    <reaction evidence="3">
        <text>D-glucose + ATP = D-glucose 6-phosphate + ADP + H(+)</text>
        <dbReference type="Rhea" id="RHEA:17825"/>
        <dbReference type="ChEBI" id="CHEBI:4167"/>
        <dbReference type="ChEBI" id="CHEBI:15378"/>
        <dbReference type="ChEBI" id="CHEBI:30616"/>
        <dbReference type="ChEBI" id="CHEBI:61548"/>
        <dbReference type="ChEBI" id="CHEBI:456216"/>
        <dbReference type="EC" id="2.7.1.2"/>
    </reaction>
</comment>
<keyword evidence="2 3" id="KW-0418">Kinase</keyword>
<dbReference type="Pfam" id="PF02685">
    <property type="entry name" value="Glucokinase"/>
    <property type="match status" value="1"/>
</dbReference>
<feature type="binding site" evidence="3">
    <location>
        <begin position="13"/>
        <end position="18"/>
    </location>
    <ligand>
        <name>ATP</name>
        <dbReference type="ChEBI" id="CHEBI:30616"/>
    </ligand>
</feature>
<comment type="similarity">
    <text evidence="3 4">Belongs to the bacterial glucokinase family.</text>
</comment>
<evidence type="ECO:0000313" key="5">
    <source>
        <dbReference type="EMBL" id="KTD65857.1"/>
    </source>
</evidence>
<comment type="caution">
    <text evidence="5">The sequence shown here is derived from an EMBL/GenBank/DDBJ whole genome shotgun (WGS) entry which is preliminary data.</text>
</comment>
<dbReference type="OrthoDB" id="9800595at2"/>
<dbReference type="PATRIC" id="fig|1122169.6.peg.243"/>
<dbReference type="GO" id="GO:0005524">
    <property type="term" value="F:ATP binding"/>
    <property type="evidence" value="ECO:0007669"/>
    <property type="project" value="UniProtKB-UniRule"/>
</dbReference>
<gene>
    <name evidence="3" type="primary">glk</name>
    <name evidence="5" type="ORF">Lsha_0218</name>
</gene>
<dbReference type="Proteomes" id="UP000054600">
    <property type="component" value="Unassembled WGS sequence"/>
</dbReference>
<keyword evidence="3" id="KW-0324">Glycolysis</keyword>
<dbReference type="InterPro" id="IPR003836">
    <property type="entry name" value="Glucokinase"/>
</dbReference>